<dbReference type="EMBL" id="BARV01018522">
    <property type="protein sequence ID" value="GAI20615.1"/>
    <property type="molecule type" value="Genomic_DNA"/>
</dbReference>
<feature type="non-terminal residue" evidence="2">
    <location>
        <position position="1"/>
    </location>
</feature>
<accession>X1N177</accession>
<sequence>AILVVVGLYLMVVLGRRRTAAAVASSNSLKGVALAFLAAVLWMMGTIALRLGATEIDAFIAAAIRVPIAAMALTGLRFSQKRREAL</sequence>
<dbReference type="AlphaFoldDB" id="X1N177"/>
<evidence type="ECO:0000313" key="2">
    <source>
        <dbReference type="EMBL" id="GAI20615.1"/>
    </source>
</evidence>
<comment type="caution">
    <text evidence="2">The sequence shown here is derived from an EMBL/GenBank/DDBJ whole genome shotgun (WGS) entry which is preliminary data.</text>
</comment>
<feature type="transmembrane region" description="Helical" evidence="1">
    <location>
        <begin position="32"/>
        <end position="51"/>
    </location>
</feature>
<proteinExistence type="predicted"/>
<keyword evidence="1" id="KW-0812">Transmembrane</keyword>
<keyword evidence="1" id="KW-0472">Membrane</keyword>
<feature type="transmembrane region" description="Helical" evidence="1">
    <location>
        <begin position="58"/>
        <end position="78"/>
    </location>
</feature>
<organism evidence="2">
    <name type="scientific">marine sediment metagenome</name>
    <dbReference type="NCBI Taxonomy" id="412755"/>
    <lineage>
        <taxon>unclassified sequences</taxon>
        <taxon>metagenomes</taxon>
        <taxon>ecological metagenomes</taxon>
    </lineage>
</organism>
<reference evidence="2" key="1">
    <citation type="journal article" date="2014" name="Front. Microbiol.">
        <title>High frequency of phylogenetically diverse reductive dehalogenase-homologous genes in deep subseafloor sedimentary metagenomes.</title>
        <authorList>
            <person name="Kawai M."/>
            <person name="Futagami T."/>
            <person name="Toyoda A."/>
            <person name="Takaki Y."/>
            <person name="Nishi S."/>
            <person name="Hori S."/>
            <person name="Arai W."/>
            <person name="Tsubouchi T."/>
            <person name="Morono Y."/>
            <person name="Uchiyama I."/>
            <person name="Ito T."/>
            <person name="Fujiyama A."/>
            <person name="Inagaki F."/>
            <person name="Takami H."/>
        </authorList>
    </citation>
    <scope>NUCLEOTIDE SEQUENCE</scope>
    <source>
        <strain evidence="2">Expedition CK06-06</strain>
    </source>
</reference>
<protein>
    <submittedName>
        <fullName evidence="2">Uncharacterized protein</fullName>
    </submittedName>
</protein>
<keyword evidence="1" id="KW-1133">Transmembrane helix</keyword>
<name>X1N177_9ZZZZ</name>
<evidence type="ECO:0000256" key="1">
    <source>
        <dbReference type="SAM" id="Phobius"/>
    </source>
</evidence>
<gene>
    <name evidence="2" type="ORF">S06H3_31301</name>
</gene>